<reference evidence="2 3" key="1">
    <citation type="journal article" date="2020" name="Genome Biol. Evol.">
        <title>A new high-quality draft genome assembly of the Chinese cordyceps Ophiocordyceps sinensis.</title>
        <authorList>
            <person name="Shu R."/>
            <person name="Zhang J."/>
            <person name="Meng Q."/>
            <person name="Zhang H."/>
            <person name="Zhou G."/>
            <person name="Li M."/>
            <person name="Wu P."/>
            <person name="Zhao Y."/>
            <person name="Chen C."/>
            <person name="Qin Q."/>
        </authorList>
    </citation>
    <scope>NUCLEOTIDE SEQUENCE [LARGE SCALE GENOMIC DNA]</scope>
    <source>
        <strain evidence="2 3">IOZ07</strain>
    </source>
</reference>
<evidence type="ECO:0000313" key="2">
    <source>
        <dbReference type="EMBL" id="KAF4507726.1"/>
    </source>
</evidence>
<dbReference type="EMBL" id="JAAVMX010000005">
    <property type="protein sequence ID" value="KAF4507726.1"/>
    <property type="molecule type" value="Genomic_DNA"/>
</dbReference>
<keyword evidence="3" id="KW-1185">Reference proteome</keyword>
<dbReference type="Proteomes" id="UP000557566">
    <property type="component" value="Unassembled WGS sequence"/>
</dbReference>
<protein>
    <recommendedName>
        <fullName evidence="1">F-box domain-containing protein</fullName>
    </recommendedName>
</protein>
<gene>
    <name evidence="2" type="ORF">G6O67_004193</name>
</gene>
<dbReference type="AlphaFoldDB" id="A0A8H4M053"/>
<comment type="caution">
    <text evidence="2">The sequence shown here is derived from an EMBL/GenBank/DDBJ whole genome shotgun (WGS) entry which is preliminary data.</text>
</comment>
<dbReference type="Pfam" id="PF00646">
    <property type="entry name" value="F-box"/>
    <property type="match status" value="1"/>
</dbReference>
<evidence type="ECO:0000313" key="3">
    <source>
        <dbReference type="Proteomes" id="UP000557566"/>
    </source>
</evidence>
<dbReference type="InterPro" id="IPR001810">
    <property type="entry name" value="F-box_dom"/>
</dbReference>
<accession>A0A8H4M053</accession>
<feature type="domain" description="F-box" evidence="1">
    <location>
        <begin position="30"/>
        <end position="68"/>
    </location>
</feature>
<organism evidence="2 3">
    <name type="scientific">Ophiocordyceps sinensis</name>
    <dbReference type="NCBI Taxonomy" id="72228"/>
    <lineage>
        <taxon>Eukaryota</taxon>
        <taxon>Fungi</taxon>
        <taxon>Dikarya</taxon>
        <taxon>Ascomycota</taxon>
        <taxon>Pezizomycotina</taxon>
        <taxon>Sordariomycetes</taxon>
        <taxon>Hypocreomycetidae</taxon>
        <taxon>Hypocreales</taxon>
        <taxon>Ophiocordycipitaceae</taxon>
        <taxon>Ophiocordyceps</taxon>
    </lineage>
</organism>
<evidence type="ECO:0000259" key="1">
    <source>
        <dbReference type="Pfam" id="PF00646"/>
    </source>
</evidence>
<proteinExistence type="predicted"/>
<sequence length="181" mass="21235">MADDHYPCVRRFRRPARLLRAVPRTTGSSLFRLPPEILVNILECSPYLDRLCIALTCKHMLQVSSLVKIRVPSVAHHRHLPPSTCYYIFDLFRRLAPRDKKHVRLPDRSIGLCCDCLRFRTRRKGFWTPRGKRYVKKLGVMTADDWRHTVKAWTSAYIFQCPECYCDERYVGREKPPDGAS</sequence>
<name>A0A8H4M053_9HYPO</name>
<dbReference type="CDD" id="cd09917">
    <property type="entry name" value="F-box_SF"/>
    <property type="match status" value="1"/>
</dbReference>
<dbReference type="OrthoDB" id="4430588at2759"/>